<sequence length="75" mass="8576">MQKEVATTVMDDIQKINASINDLLSTLDQQGKDEDIRALTQGALRTVMHVYEELMRPVIRQFPDLDPDAEFLSKK</sequence>
<comment type="caution">
    <text evidence="1">The sequence shown here is derived from an EMBL/GenBank/DDBJ whole genome shotgun (WGS) entry which is preliminary data.</text>
</comment>
<proteinExistence type="predicted"/>
<dbReference type="RefSeq" id="WP_154358310.1">
    <property type="nucleotide sequence ID" value="NZ_WKJL01000009.1"/>
</dbReference>
<accession>A0A844CWV9</accession>
<name>A0A844CWV9_9BURK</name>
<protein>
    <submittedName>
        <fullName evidence="1">Uncharacterized protein</fullName>
    </submittedName>
</protein>
<dbReference type="Proteomes" id="UP000439986">
    <property type="component" value="Unassembled WGS sequence"/>
</dbReference>
<evidence type="ECO:0000313" key="1">
    <source>
        <dbReference type="EMBL" id="MRW85277.1"/>
    </source>
</evidence>
<gene>
    <name evidence="1" type="ORF">GJ698_14425</name>
</gene>
<evidence type="ECO:0000313" key="2">
    <source>
        <dbReference type="Proteomes" id="UP000439986"/>
    </source>
</evidence>
<dbReference type="AlphaFoldDB" id="A0A844CWV9"/>
<organism evidence="1 2">
    <name type="scientific">Duganella aquatilis</name>
    <dbReference type="NCBI Taxonomy" id="2666082"/>
    <lineage>
        <taxon>Bacteria</taxon>
        <taxon>Pseudomonadati</taxon>
        <taxon>Pseudomonadota</taxon>
        <taxon>Betaproteobacteria</taxon>
        <taxon>Burkholderiales</taxon>
        <taxon>Oxalobacteraceae</taxon>
        <taxon>Telluria group</taxon>
        <taxon>Duganella</taxon>
    </lineage>
</organism>
<reference evidence="1 2" key="1">
    <citation type="submission" date="2019-11" db="EMBL/GenBank/DDBJ databases">
        <title>Novel species isolated from a subtropical stream in China.</title>
        <authorList>
            <person name="Lu H."/>
        </authorList>
    </citation>
    <scope>NUCLEOTIDE SEQUENCE [LARGE SCALE GENOMIC DNA]</scope>
    <source>
        <strain evidence="1 2">FT26W</strain>
    </source>
</reference>
<dbReference type="EMBL" id="WKJL01000009">
    <property type="protein sequence ID" value="MRW85277.1"/>
    <property type="molecule type" value="Genomic_DNA"/>
</dbReference>
<keyword evidence="2" id="KW-1185">Reference proteome</keyword>